<sequence length="192" mass="22171">MDKNFSFLNSISEISEATFKKLLEAATLVNVEAGNQLIKADESPSKVYLLISGFMRAYLSSETGKEYNKKFFLPYNFVASLTALIKNEKSRLTYETLTDCQLYEMNFEVFMNFVNTDLSICKLYVKTLEGVFMDDEKRQLEFISMNATQRYLALKKEISDIDSLIPQYQIASYLSITPVQLCRIRKKLNANY</sequence>
<evidence type="ECO:0000313" key="3">
    <source>
        <dbReference type="Proteomes" id="UP000057981"/>
    </source>
</evidence>
<reference evidence="2 3" key="1">
    <citation type="submission" date="2015-10" db="EMBL/GenBank/DDBJ databases">
        <authorList>
            <person name="Gilbert D.G."/>
        </authorList>
    </citation>
    <scope>NUCLEOTIDE SEQUENCE [LARGE SCALE GENOMIC DNA]</scope>
    <source>
        <strain evidence="3">HZ-22</strain>
    </source>
</reference>
<dbReference type="InterPro" id="IPR014710">
    <property type="entry name" value="RmlC-like_jellyroll"/>
</dbReference>
<dbReference type="SUPFAM" id="SSF51206">
    <property type="entry name" value="cAMP-binding domain-like"/>
    <property type="match status" value="1"/>
</dbReference>
<accession>A0A0P0D0T2</accession>
<evidence type="ECO:0000259" key="1">
    <source>
        <dbReference type="PROSITE" id="PS50042"/>
    </source>
</evidence>
<evidence type="ECO:0000313" key="2">
    <source>
        <dbReference type="EMBL" id="ALJ06568.1"/>
    </source>
</evidence>
<dbReference type="KEGG" id="ahz:APS56_16130"/>
<dbReference type="CDD" id="cd00038">
    <property type="entry name" value="CAP_ED"/>
    <property type="match status" value="1"/>
</dbReference>
<dbReference type="Proteomes" id="UP000057981">
    <property type="component" value="Chromosome"/>
</dbReference>
<dbReference type="InterPro" id="IPR000595">
    <property type="entry name" value="cNMP-bd_dom"/>
</dbReference>
<dbReference type="Pfam" id="PF00027">
    <property type="entry name" value="cNMP_binding"/>
    <property type="match status" value="1"/>
</dbReference>
<feature type="domain" description="Cyclic nucleotide-binding" evidence="1">
    <location>
        <begin position="10"/>
        <end position="114"/>
    </location>
</feature>
<name>A0A0P0D0T2_9FLAO</name>
<gene>
    <name evidence="2" type="ORF">APS56_16130</name>
</gene>
<dbReference type="RefSeq" id="WP_054730775.1">
    <property type="nucleotide sequence ID" value="NZ_CP012898.1"/>
</dbReference>
<dbReference type="InterPro" id="IPR018490">
    <property type="entry name" value="cNMP-bd_dom_sf"/>
</dbReference>
<dbReference type="PROSITE" id="PS50042">
    <property type="entry name" value="CNMP_BINDING_3"/>
    <property type="match status" value="1"/>
</dbReference>
<proteinExistence type="predicted"/>
<protein>
    <recommendedName>
        <fullName evidence="1">Cyclic nucleotide-binding domain-containing protein</fullName>
    </recommendedName>
</protein>
<dbReference type="EMBL" id="CP012898">
    <property type="protein sequence ID" value="ALJ06568.1"/>
    <property type="molecule type" value="Genomic_DNA"/>
</dbReference>
<dbReference type="OrthoDB" id="663011at2"/>
<organism evidence="2 3">
    <name type="scientific">Pseudalgibacter alginicilyticus</name>
    <dbReference type="NCBI Taxonomy" id="1736674"/>
    <lineage>
        <taxon>Bacteria</taxon>
        <taxon>Pseudomonadati</taxon>
        <taxon>Bacteroidota</taxon>
        <taxon>Flavobacteriia</taxon>
        <taxon>Flavobacteriales</taxon>
        <taxon>Flavobacteriaceae</taxon>
        <taxon>Pseudalgibacter</taxon>
    </lineage>
</organism>
<keyword evidence="3" id="KW-1185">Reference proteome</keyword>
<dbReference type="Gene3D" id="2.60.120.10">
    <property type="entry name" value="Jelly Rolls"/>
    <property type="match status" value="1"/>
</dbReference>
<dbReference type="AlphaFoldDB" id="A0A0P0D0T2"/>
<dbReference type="STRING" id="1736674.APS56_16130"/>